<name>A0ABQ9HST9_9NEOP</name>
<keyword evidence="3" id="KW-1185">Reference proteome</keyword>
<protein>
    <submittedName>
        <fullName evidence="2">Uncharacterized protein</fullName>
    </submittedName>
</protein>
<dbReference type="EMBL" id="JARBHB010000004">
    <property type="protein sequence ID" value="KAJ8887170.1"/>
    <property type="molecule type" value="Genomic_DNA"/>
</dbReference>
<dbReference type="Proteomes" id="UP001159363">
    <property type="component" value="Chromosome X"/>
</dbReference>
<organism evidence="2 3">
    <name type="scientific">Dryococelus australis</name>
    <dbReference type="NCBI Taxonomy" id="614101"/>
    <lineage>
        <taxon>Eukaryota</taxon>
        <taxon>Metazoa</taxon>
        <taxon>Ecdysozoa</taxon>
        <taxon>Arthropoda</taxon>
        <taxon>Hexapoda</taxon>
        <taxon>Insecta</taxon>
        <taxon>Pterygota</taxon>
        <taxon>Neoptera</taxon>
        <taxon>Polyneoptera</taxon>
        <taxon>Phasmatodea</taxon>
        <taxon>Verophasmatodea</taxon>
        <taxon>Anareolatae</taxon>
        <taxon>Phasmatidae</taxon>
        <taxon>Eurycanthinae</taxon>
        <taxon>Dryococelus</taxon>
    </lineage>
</organism>
<feature type="compositionally biased region" description="Acidic residues" evidence="1">
    <location>
        <begin position="63"/>
        <end position="77"/>
    </location>
</feature>
<comment type="caution">
    <text evidence="2">The sequence shown here is derived from an EMBL/GenBank/DDBJ whole genome shotgun (WGS) entry which is preliminary data.</text>
</comment>
<feature type="region of interest" description="Disordered" evidence="1">
    <location>
        <begin position="63"/>
        <end position="83"/>
    </location>
</feature>
<proteinExistence type="predicted"/>
<sequence>MAPSFKVSKECVMIMVAANAASTHSLPLLMMDLPGNSRNARIVANGNDPGFQMLGDDEFLSSVQDQEEPGRDDEEYNGDINAC</sequence>
<evidence type="ECO:0000313" key="3">
    <source>
        <dbReference type="Proteomes" id="UP001159363"/>
    </source>
</evidence>
<accession>A0ABQ9HST9</accession>
<reference evidence="2 3" key="1">
    <citation type="submission" date="2023-02" db="EMBL/GenBank/DDBJ databases">
        <title>LHISI_Scaffold_Assembly.</title>
        <authorList>
            <person name="Stuart O.P."/>
            <person name="Cleave R."/>
            <person name="Magrath M.J.L."/>
            <person name="Mikheyev A.S."/>
        </authorList>
    </citation>
    <scope>NUCLEOTIDE SEQUENCE [LARGE SCALE GENOMIC DNA]</scope>
    <source>
        <strain evidence="2">Daus_M_001</strain>
        <tissue evidence="2">Leg muscle</tissue>
    </source>
</reference>
<gene>
    <name evidence="2" type="ORF">PR048_013385</name>
</gene>
<evidence type="ECO:0000256" key="1">
    <source>
        <dbReference type="SAM" id="MobiDB-lite"/>
    </source>
</evidence>
<evidence type="ECO:0000313" key="2">
    <source>
        <dbReference type="EMBL" id="KAJ8887170.1"/>
    </source>
</evidence>